<evidence type="ECO:0000313" key="2">
    <source>
        <dbReference type="Proteomes" id="UP001055337"/>
    </source>
</evidence>
<evidence type="ECO:0008006" key="3">
    <source>
        <dbReference type="Google" id="ProtNLM"/>
    </source>
</evidence>
<name>A0ABY5TT39_9MYCO</name>
<proteinExistence type="predicted"/>
<reference evidence="1" key="1">
    <citation type="submission" date="2022-08" db="EMBL/GenBank/DDBJ databases">
        <title>Complete genome sequence of 14 non-tuberculosis mycobacteria type-strains.</title>
        <authorList>
            <person name="Igarashi Y."/>
            <person name="Osugi A."/>
            <person name="Mitarai S."/>
        </authorList>
    </citation>
    <scope>NUCLEOTIDE SEQUENCE</scope>
    <source>
        <strain evidence="1">JCM 16369</strain>
    </source>
</reference>
<evidence type="ECO:0000313" key="1">
    <source>
        <dbReference type="EMBL" id="UVY96066.1"/>
    </source>
</evidence>
<protein>
    <recommendedName>
        <fullName evidence="3">Transposase</fullName>
    </recommendedName>
</protein>
<accession>A0ABY5TT39</accession>
<dbReference type="EMBL" id="CP103314">
    <property type="protein sequence ID" value="UVY96066.1"/>
    <property type="molecule type" value="Genomic_DNA"/>
</dbReference>
<keyword evidence="1" id="KW-0614">Plasmid</keyword>
<sequence length="43" mass="4752">MPDALTALAMSSTTLRNRIDAEEVHHRLLDGVVVQDDTGLFNE</sequence>
<gene>
    <name evidence="1" type="ORF">MI149_30415</name>
</gene>
<organism evidence="1 2">
    <name type="scientific">Mycolicibacterium crocinum</name>
    <dbReference type="NCBI Taxonomy" id="388459"/>
    <lineage>
        <taxon>Bacteria</taxon>
        <taxon>Bacillati</taxon>
        <taxon>Actinomycetota</taxon>
        <taxon>Actinomycetes</taxon>
        <taxon>Mycobacteriales</taxon>
        <taxon>Mycobacteriaceae</taxon>
        <taxon>Mycolicibacterium</taxon>
    </lineage>
</organism>
<keyword evidence="2" id="KW-1185">Reference proteome</keyword>
<dbReference type="RefSeq" id="WP_262871831.1">
    <property type="nucleotide sequence ID" value="NZ_CP103314.1"/>
</dbReference>
<dbReference type="Proteomes" id="UP001055337">
    <property type="component" value="Plasmid unnamed2"/>
</dbReference>
<geneLocation type="plasmid" evidence="1 2">
    <name>unnamed2</name>
</geneLocation>